<feature type="compositionally biased region" description="Basic and acidic residues" evidence="1">
    <location>
        <begin position="114"/>
        <end position="156"/>
    </location>
</feature>
<dbReference type="AlphaFoldDB" id="A0A2T2YJW0"/>
<gene>
    <name evidence="2" type="ORF">AHMF7605_20950</name>
</gene>
<feature type="compositionally biased region" description="Polar residues" evidence="1">
    <location>
        <begin position="177"/>
        <end position="187"/>
    </location>
</feature>
<dbReference type="Proteomes" id="UP000240357">
    <property type="component" value="Unassembled WGS sequence"/>
</dbReference>
<comment type="caution">
    <text evidence="2">The sequence shown here is derived from an EMBL/GenBank/DDBJ whole genome shotgun (WGS) entry which is preliminary data.</text>
</comment>
<reference evidence="2 3" key="1">
    <citation type="submission" date="2018-03" db="EMBL/GenBank/DDBJ databases">
        <title>Adhaeribacter sp. HMF7605 Genome sequencing and assembly.</title>
        <authorList>
            <person name="Kang H."/>
            <person name="Kang J."/>
            <person name="Cha I."/>
            <person name="Kim H."/>
            <person name="Joh K."/>
        </authorList>
    </citation>
    <scope>NUCLEOTIDE SEQUENCE [LARGE SCALE GENOMIC DNA]</scope>
    <source>
        <strain evidence="2 3">HMF7605</strain>
    </source>
</reference>
<feature type="compositionally biased region" description="Basic and acidic residues" evidence="1">
    <location>
        <begin position="188"/>
        <end position="212"/>
    </location>
</feature>
<feature type="region of interest" description="Disordered" evidence="1">
    <location>
        <begin position="36"/>
        <end position="67"/>
    </location>
</feature>
<protein>
    <submittedName>
        <fullName evidence="2">Uncharacterized protein</fullName>
    </submittedName>
</protein>
<accession>A0A2T2YJW0</accession>
<evidence type="ECO:0000256" key="1">
    <source>
        <dbReference type="SAM" id="MobiDB-lite"/>
    </source>
</evidence>
<name>A0A2T2YJW0_9BACT</name>
<evidence type="ECO:0000313" key="3">
    <source>
        <dbReference type="Proteomes" id="UP000240357"/>
    </source>
</evidence>
<dbReference type="RefSeq" id="WP_106931971.1">
    <property type="nucleotide sequence ID" value="NZ_PYFT01000001.1"/>
</dbReference>
<keyword evidence="3" id="KW-1185">Reference proteome</keyword>
<dbReference type="EMBL" id="PYFT01000001">
    <property type="protein sequence ID" value="PSR55790.1"/>
    <property type="molecule type" value="Genomic_DNA"/>
</dbReference>
<sequence>MESPDEIENAFPPEYSHVGERVREAQERIQQIEEQIKNVPSDRGTAPQYNPPVFLRPRQPGDHNQTVKSLEKQISQIKDDVMRSVDKEIVDADPQTARTVRDKTRESLYPNPYKKMDATKMEAAKSQSRDLDASQDYKDAQLNREPAPDLPEREQDAPDQANPQPTQQEKKPLSMSARFSQSLSSTKVIEKDDKAPDKTPNPEKGKEEKDKD</sequence>
<organism evidence="2 3">
    <name type="scientific">Adhaeribacter arboris</name>
    <dbReference type="NCBI Taxonomy" id="2072846"/>
    <lineage>
        <taxon>Bacteria</taxon>
        <taxon>Pseudomonadati</taxon>
        <taxon>Bacteroidota</taxon>
        <taxon>Cytophagia</taxon>
        <taxon>Cytophagales</taxon>
        <taxon>Hymenobacteraceae</taxon>
        <taxon>Adhaeribacter</taxon>
    </lineage>
</organism>
<dbReference type="OrthoDB" id="947199at2"/>
<proteinExistence type="predicted"/>
<feature type="region of interest" description="Disordered" evidence="1">
    <location>
        <begin position="85"/>
        <end position="212"/>
    </location>
</feature>
<evidence type="ECO:0000313" key="2">
    <source>
        <dbReference type="EMBL" id="PSR55790.1"/>
    </source>
</evidence>